<comment type="caution">
    <text evidence="1">The sequence shown here is derived from an EMBL/GenBank/DDBJ whole genome shotgun (WGS) entry which is preliminary data.</text>
</comment>
<reference evidence="1 2" key="1">
    <citation type="submission" date="2020-08" db="EMBL/GenBank/DDBJ databases">
        <title>Sequencing the genomes of 1000 actinobacteria strains.</title>
        <authorList>
            <person name="Klenk H.-P."/>
        </authorList>
    </citation>
    <scope>NUCLEOTIDE SEQUENCE [LARGE SCALE GENOMIC DNA]</scope>
    <source>
        <strain evidence="1 2">DSM 43675</strain>
    </source>
</reference>
<name>A0A7X0KYN2_9ACTN</name>
<dbReference type="Proteomes" id="UP000546324">
    <property type="component" value="Unassembled WGS sequence"/>
</dbReference>
<dbReference type="AlphaFoldDB" id="A0A7X0KYN2"/>
<organism evidence="1 2">
    <name type="scientific">Actinomadura coerulea</name>
    <dbReference type="NCBI Taxonomy" id="46159"/>
    <lineage>
        <taxon>Bacteria</taxon>
        <taxon>Bacillati</taxon>
        <taxon>Actinomycetota</taxon>
        <taxon>Actinomycetes</taxon>
        <taxon>Streptosporangiales</taxon>
        <taxon>Thermomonosporaceae</taxon>
        <taxon>Actinomadura</taxon>
    </lineage>
</organism>
<accession>A0A7X0KYN2</accession>
<proteinExistence type="predicted"/>
<keyword evidence="2" id="KW-1185">Reference proteome</keyword>
<evidence type="ECO:0000313" key="1">
    <source>
        <dbReference type="EMBL" id="MBB6395567.1"/>
    </source>
</evidence>
<dbReference type="RefSeq" id="WP_221493124.1">
    <property type="nucleotide sequence ID" value="NZ_JACHMQ010000001.1"/>
</dbReference>
<sequence length="131" mass="13297">MAPSIPLRGATARCGWSPKSERGYDTETAALRAGAVMLGVRSSETPRPGVAPTRLRGTATLGQTATDSVLDGTKEALPLQEIPGIDAYSGIFTLLASRSDSAVMTGTMVTADSGLGIRGIARPGGRVPAAG</sequence>
<evidence type="ECO:0000313" key="2">
    <source>
        <dbReference type="Proteomes" id="UP000546324"/>
    </source>
</evidence>
<gene>
    <name evidence="1" type="ORF">BKA00_002481</name>
</gene>
<dbReference type="EMBL" id="JACHMQ010000001">
    <property type="protein sequence ID" value="MBB6395567.1"/>
    <property type="molecule type" value="Genomic_DNA"/>
</dbReference>
<protein>
    <submittedName>
        <fullName evidence="1">Uncharacterized protein</fullName>
    </submittedName>
</protein>